<dbReference type="SMART" id="SM00729">
    <property type="entry name" value="Elp3"/>
    <property type="match status" value="1"/>
</dbReference>
<feature type="domain" description="Elp3/MiaA/NifB-like radical SAM core" evidence="5">
    <location>
        <begin position="69"/>
        <end position="297"/>
    </location>
</feature>
<evidence type="ECO:0000256" key="1">
    <source>
        <dbReference type="ARBA" id="ARBA00022723"/>
    </source>
</evidence>
<dbReference type="STRING" id="1387353.BSF38_02862"/>
<dbReference type="NCBIfam" id="NF033668">
    <property type="entry name" value="rSAM_PA0069"/>
    <property type="match status" value="1"/>
</dbReference>
<dbReference type="CDD" id="cd01335">
    <property type="entry name" value="Radical_SAM"/>
    <property type="match status" value="1"/>
</dbReference>
<organism evidence="6 7">
    <name type="scientific">Paludisphaera borealis</name>
    <dbReference type="NCBI Taxonomy" id="1387353"/>
    <lineage>
        <taxon>Bacteria</taxon>
        <taxon>Pseudomonadati</taxon>
        <taxon>Planctomycetota</taxon>
        <taxon>Planctomycetia</taxon>
        <taxon>Isosphaerales</taxon>
        <taxon>Isosphaeraceae</taxon>
        <taxon>Paludisphaera</taxon>
    </lineage>
</organism>
<dbReference type="GO" id="GO:0046872">
    <property type="term" value="F:metal ion binding"/>
    <property type="evidence" value="ECO:0007669"/>
    <property type="project" value="UniProtKB-KW"/>
</dbReference>
<dbReference type="SUPFAM" id="SSF102114">
    <property type="entry name" value="Radical SAM enzymes"/>
    <property type="match status" value="1"/>
</dbReference>
<evidence type="ECO:0000256" key="2">
    <source>
        <dbReference type="ARBA" id="ARBA00023004"/>
    </source>
</evidence>
<dbReference type="OrthoDB" id="9785699at2"/>
<dbReference type="PANTHER" id="PTHR43432">
    <property type="entry name" value="SLR0285 PROTEIN"/>
    <property type="match status" value="1"/>
</dbReference>
<evidence type="ECO:0000259" key="5">
    <source>
        <dbReference type="SMART" id="SM00729"/>
    </source>
</evidence>
<evidence type="ECO:0000256" key="3">
    <source>
        <dbReference type="ARBA" id="ARBA00023014"/>
    </source>
</evidence>
<dbReference type="SFLD" id="SFLDG01084">
    <property type="entry name" value="Uncharacterised_Radical_SAM_Su"/>
    <property type="match status" value="1"/>
</dbReference>
<keyword evidence="7" id="KW-1185">Reference proteome</keyword>
<dbReference type="SFLD" id="SFLDS00029">
    <property type="entry name" value="Radical_SAM"/>
    <property type="match status" value="1"/>
</dbReference>
<sequence>MNGERISPKGRGAGFNPPNRFDPEHHEIELETFEDDEDYLESLRRPETEFLPDRSRSVIAENQSPDVGFEASLNPYRGCEHGCIYCYARPTHEYLGMSAGLDFETKILVKHDAPALLRRELESPKWRPRVLSLSGVTDPYQPIERKLRLTRRCLEVMAEYRQAVTIVTKNRLVTRDADVLAALAAHQAAGVFVSITTLNPALASLLEPRTSRPSGRLEAIRALTAAGVPAGVMVAPVIPGLNDHEIPAILEAAAKAGAQTAGYVMIRLPSAVAPLFEDWLQRHRPDAKDKILNRIRSMREGKLNDARFGSRMSGQGPMAELIARVFRSSCKRLDLNVRPWPVSAAAFQRPGGDSDKQLLLFD</sequence>
<dbReference type="Gene3D" id="3.80.30.30">
    <property type="match status" value="1"/>
</dbReference>
<feature type="region of interest" description="Disordered" evidence="4">
    <location>
        <begin position="1"/>
        <end position="24"/>
    </location>
</feature>
<keyword evidence="2" id="KW-0408">Iron</keyword>
<dbReference type="GO" id="GO:0051536">
    <property type="term" value="F:iron-sulfur cluster binding"/>
    <property type="evidence" value="ECO:0007669"/>
    <property type="project" value="UniProtKB-KW"/>
</dbReference>
<dbReference type="Proteomes" id="UP000186309">
    <property type="component" value="Chromosome"/>
</dbReference>
<dbReference type="InterPro" id="IPR040086">
    <property type="entry name" value="MJ0683-like"/>
</dbReference>
<dbReference type="EMBL" id="CP019082">
    <property type="protein sequence ID" value="APW61348.1"/>
    <property type="molecule type" value="Genomic_DNA"/>
</dbReference>
<keyword evidence="3" id="KW-0411">Iron-sulfur</keyword>
<accession>A0A1U7CR15</accession>
<dbReference type="RefSeq" id="WP_076346627.1">
    <property type="nucleotide sequence ID" value="NZ_CP019082.1"/>
</dbReference>
<name>A0A1U7CR15_9BACT</name>
<evidence type="ECO:0000256" key="4">
    <source>
        <dbReference type="SAM" id="MobiDB-lite"/>
    </source>
</evidence>
<reference evidence="7" key="1">
    <citation type="submission" date="2016-12" db="EMBL/GenBank/DDBJ databases">
        <title>Comparative genomics of four Isosphaeraceae planctomycetes: a common pool of plasmids and glycoside hydrolase genes.</title>
        <authorList>
            <person name="Ivanova A."/>
        </authorList>
    </citation>
    <scope>NUCLEOTIDE SEQUENCE [LARGE SCALE GENOMIC DNA]</scope>
    <source>
        <strain evidence="7">PX4</strain>
    </source>
</reference>
<proteinExistence type="predicted"/>
<dbReference type="InterPro" id="IPR058240">
    <property type="entry name" value="rSAM_sf"/>
</dbReference>
<evidence type="ECO:0000313" key="6">
    <source>
        <dbReference type="EMBL" id="APW61348.1"/>
    </source>
</evidence>
<gene>
    <name evidence="6" type="ORF">BSF38_02862</name>
</gene>
<dbReference type="KEGG" id="pbor:BSF38_02862"/>
<dbReference type="Pfam" id="PF04055">
    <property type="entry name" value="Radical_SAM"/>
    <property type="match status" value="1"/>
</dbReference>
<dbReference type="InterPro" id="IPR007197">
    <property type="entry name" value="rSAM"/>
</dbReference>
<dbReference type="GO" id="GO:0003824">
    <property type="term" value="F:catalytic activity"/>
    <property type="evidence" value="ECO:0007669"/>
    <property type="project" value="InterPro"/>
</dbReference>
<protein>
    <recommendedName>
        <fullName evidence="5">Elp3/MiaA/NifB-like radical SAM core domain-containing protein</fullName>
    </recommendedName>
</protein>
<dbReference type="InterPro" id="IPR006638">
    <property type="entry name" value="Elp3/MiaA/NifB-like_rSAM"/>
</dbReference>
<dbReference type="PANTHER" id="PTHR43432:SF3">
    <property type="entry name" value="SLR0285 PROTEIN"/>
    <property type="match status" value="1"/>
</dbReference>
<keyword evidence="1" id="KW-0479">Metal-binding</keyword>
<dbReference type="AlphaFoldDB" id="A0A1U7CR15"/>
<evidence type="ECO:0000313" key="7">
    <source>
        <dbReference type="Proteomes" id="UP000186309"/>
    </source>
</evidence>